<evidence type="ECO:0000256" key="5">
    <source>
        <dbReference type="SAM" id="Phobius"/>
    </source>
</evidence>
<dbReference type="GO" id="GO:0009060">
    <property type="term" value="P:aerobic respiration"/>
    <property type="evidence" value="ECO:0007669"/>
    <property type="project" value="TreeGrafter"/>
</dbReference>
<dbReference type="PROSITE" id="PS00667">
    <property type="entry name" value="COMPLEX1_ND1_1"/>
    <property type="match status" value="1"/>
</dbReference>
<sequence length="134" mass="14733">MMLPADWPGGFWWHWLVFTVIIIAFVLTLVMGLIWIERRGMARMQARLGPNRVGPFGLLQPVADAIKVLLKEDITPARGDKIVHLLAPIIAFFPVLMIFAVVPFQNGALLADLDVGILYVIAISSISAIGVLMA</sequence>
<dbReference type="InterPro" id="IPR001694">
    <property type="entry name" value="NADH_UbQ_OxRdtase_su1/FPO"/>
</dbReference>
<dbReference type="GO" id="GO:0016020">
    <property type="term" value="C:membrane"/>
    <property type="evidence" value="ECO:0007669"/>
    <property type="project" value="UniProtKB-SubCell"/>
</dbReference>
<dbReference type="AlphaFoldDB" id="X0XET7"/>
<accession>X0XET7</accession>
<dbReference type="GO" id="GO:0003954">
    <property type="term" value="F:NADH dehydrogenase activity"/>
    <property type="evidence" value="ECO:0007669"/>
    <property type="project" value="TreeGrafter"/>
</dbReference>
<name>X0XET7_9ZZZZ</name>
<protein>
    <recommendedName>
        <fullName evidence="7">NADH-quinone oxidoreductase subunit H</fullName>
    </recommendedName>
</protein>
<feature type="transmembrane region" description="Helical" evidence="5">
    <location>
        <begin position="116"/>
        <end position="133"/>
    </location>
</feature>
<evidence type="ECO:0000256" key="2">
    <source>
        <dbReference type="ARBA" id="ARBA00022692"/>
    </source>
</evidence>
<feature type="transmembrane region" description="Helical" evidence="5">
    <location>
        <begin position="82"/>
        <end position="104"/>
    </location>
</feature>
<dbReference type="PANTHER" id="PTHR11432:SF3">
    <property type="entry name" value="NADH-UBIQUINONE OXIDOREDUCTASE CHAIN 1"/>
    <property type="match status" value="1"/>
</dbReference>
<dbReference type="Pfam" id="PF00146">
    <property type="entry name" value="NADHdh"/>
    <property type="match status" value="1"/>
</dbReference>
<evidence type="ECO:0000256" key="1">
    <source>
        <dbReference type="ARBA" id="ARBA00004141"/>
    </source>
</evidence>
<feature type="transmembrane region" description="Helical" evidence="5">
    <location>
        <begin position="12"/>
        <end position="36"/>
    </location>
</feature>
<proteinExistence type="predicted"/>
<evidence type="ECO:0000256" key="3">
    <source>
        <dbReference type="ARBA" id="ARBA00022989"/>
    </source>
</evidence>
<comment type="caution">
    <text evidence="6">The sequence shown here is derived from an EMBL/GenBank/DDBJ whole genome shotgun (WGS) entry which is preliminary data.</text>
</comment>
<comment type="subcellular location">
    <subcellularLocation>
        <location evidence="1">Membrane</location>
        <topology evidence="1">Multi-pass membrane protein</topology>
    </subcellularLocation>
</comment>
<gene>
    <name evidence="6" type="ORF">S01H1_72437</name>
</gene>
<reference evidence="6" key="1">
    <citation type="journal article" date="2014" name="Front. Microbiol.">
        <title>High frequency of phylogenetically diverse reductive dehalogenase-homologous genes in deep subseafloor sedimentary metagenomes.</title>
        <authorList>
            <person name="Kawai M."/>
            <person name="Futagami T."/>
            <person name="Toyoda A."/>
            <person name="Takaki Y."/>
            <person name="Nishi S."/>
            <person name="Hori S."/>
            <person name="Arai W."/>
            <person name="Tsubouchi T."/>
            <person name="Morono Y."/>
            <person name="Uchiyama I."/>
            <person name="Ito T."/>
            <person name="Fujiyama A."/>
            <person name="Inagaki F."/>
            <person name="Takami H."/>
        </authorList>
    </citation>
    <scope>NUCLEOTIDE SEQUENCE</scope>
    <source>
        <strain evidence="6">Expedition CK06-06</strain>
    </source>
</reference>
<keyword evidence="4 5" id="KW-0472">Membrane</keyword>
<dbReference type="InterPro" id="IPR018086">
    <property type="entry name" value="NADH_UbQ_OxRdtase_su1_CS"/>
</dbReference>
<dbReference type="EMBL" id="BARS01048311">
    <property type="protein sequence ID" value="GAG35173.1"/>
    <property type="molecule type" value="Genomic_DNA"/>
</dbReference>
<evidence type="ECO:0008006" key="7">
    <source>
        <dbReference type="Google" id="ProtNLM"/>
    </source>
</evidence>
<keyword evidence="2 5" id="KW-0812">Transmembrane</keyword>
<dbReference type="PANTHER" id="PTHR11432">
    <property type="entry name" value="NADH DEHYDROGENASE SUBUNIT 1"/>
    <property type="match status" value="1"/>
</dbReference>
<evidence type="ECO:0000313" key="6">
    <source>
        <dbReference type="EMBL" id="GAG35173.1"/>
    </source>
</evidence>
<feature type="non-terminal residue" evidence="6">
    <location>
        <position position="134"/>
    </location>
</feature>
<keyword evidence="3 5" id="KW-1133">Transmembrane helix</keyword>
<evidence type="ECO:0000256" key="4">
    <source>
        <dbReference type="ARBA" id="ARBA00023136"/>
    </source>
</evidence>
<organism evidence="6">
    <name type="scientific">marine sediment metagenome</name>
    <dbReference type="NCBI Taxonomy" id="412755"/>
    <lineage>
        <taxon>unclassified sequences</taxon>
        <taxon>metagenomes</taxon>
        <taxon>ecological metagenomes</taxon>
    </lineage>
</organism>